<dbReference type="InterPro" id="IPR036047">
    <property type="entry name" value="F-box-like_dom_sf"/>
</dbReference>
<protein>
    <recommendedName>
        <fullName evidence="3">F-box domain-containing protein</fullName>
    </recommendedName>
</protein>
<sequence>MRAVGIPMALHLNDHLLSPTPMPASDLPRDPLEILPVEVWEKIFKSVAYPEFLLWHAQVCSTFNRLCILAFLERKGVLLEHLLNGKAPVSSGLIRALALYSVRQELPATKLVCHFSINSLQMAFTLNSLGYVIRRAPHLKDLSVNFGTDLFQMPQVISREEIKDLLQSVTTFLSQATQKIPGPVVVVPSNDTTVFTCTPAQIAKWKLHQFQFNPRSRWSWFNWRLNQQKTKPHTYWDAEQAPFTTQTRQPSGKYVQVAPLRKLSCFSLCFLPGSRPLSLLVFNVNELRQFSIRDEPALHLTLPILLSNIHLPALHTLAINTRFLDPKALRQFLVNHPSLTRLRFNPWIQQQQQPTAHDWQPLFDPPLAHPGLEELFTTIQSESKTVLAPLAMSPSLYWISLSVDASPSQNTLQTFLEELKSLANPSPPQRNLWVHISFQEREPRPGQGHSKALSWTQSPRMLQAAANIHCTKHLSISVYSQEGGENILPWVALWAVEKVTLDLWTGGGRELSTENAHKASQEFLAVARPQLPNIPEVSCYVY</sequence>
<organism evidence="1 2">
    <name type="scientific">Mycena chlorophos</name>
    <name type="common">Agaric fungus</name>
    <name type="synonym">Agaricus chlorophos</name>
    <dbReference type="NCBI Taxonomy" id="658473"/>
    <lineage>
        <taxon>Eukaryota</taxon>
        <taxon>Fungi</taxon>
        <taxon>Dikarya</taxon>
        <taxon>Basidiomycota</taxon>
        <taxon>Agaricomycotina</taxon>
        <taxon>Agaricomycetes</taxon>
        <taxon>Agaricomycetidae</taxon>
        <taxon>Agaricales</taxon>
        <taxon>Marasmiineae</taxon>
        <taxon>Mycenaceae</taxon>
        <taxon>Mycena</taxon>
    </lineage>
</organism>
<dbReference type="Proteomes" id="UP000815677">
    <property type="component" value="Unassembled WGS sequence"/>
</dbReference>
<evidence type="ECO:0000313" key="1">
    <source>
        <dbReference type="EMBL" id="GAT51967.1"/>
    </source>
</evidence>
<accession>A0ABQ0LN77</accession>
<gene>
    <name evidence="1" type="ORF">MCHLO_09059</name>
</gene>
<evidence type="ECO:0000313" key="2">
    <source>
        <dbReference type="Proteomes" id="UP000815677"/>
    </source>
</evidence>
<proteinExistence type="predicted"/>
<reference evidence="1" key="1">
    <citation type="submission" date="2014-09" db="EMBL/GenBank/DDBJ databases">
        <title>Genome sequence of the luminous mushroom Mycena chlorophos for searching fungal bioluminescence genes.</title>
        <authorList>
            <person name="Tanaka Y."/>
            <person name="Kasuga D."/>
            <person name="Oba Y."/>
            <person name="Hase S."/>
            <person name="Sato K."/>
            <person name="Oba Y."/>
            <person name="Sakakibara Y."/>
        </authorList>
    </citation>
    <scope>NUCLEOTIDE SEQUENCE</scope>
</reference>
<keyword evidence="2" id="KW-1185">Reference proteome</keyword>
<name>A0ABQ0LN77_MYCCL</name>
<evidence type="ECO:0008006" key="3">
    <source>
        <dbReference type="Google" id="ProtNLM"/>
    </source>
</evidence>
<dbReference type="EMBL" id="DF847491">
    <property type="protein sequence ID" value="GAT51967.1"/>
    <property type="molecule type" value="Genomic_DNA"/>
</dbReference>
<dbReference type="SUPFAM" id="SSF81383">
    <property type="entry name" value="F-box domain"/>
    <property type="match status" value="1"/>
</dbReference>